<feature type="region of interest" description="Disordered" evidence="1">
    <location>
        <begin position="1"/>
        <end position="70"/>
    </location>
</feature>
<accession>A0A6P1KC44</accession>
<name>A0A6P1KC44_FAUOS</name>
<evidence type="ECO:0000313" key="2">
    <source>
        <dbReference type="EMBL" id="QHG09468.1"/>
    </source>
</evidence>
<dbReference type="EMBL" id="CP047226">
    <property type="protein sequence ID" value="QHG09468.1"/>
    <property type="molecule type" value="Genomic_DNA"/>
</dbReference>
<evidence type="ECO:0000256" key="1">
    <source>
        <dbReference type="SAM" id="MobiDB-lite"/>
    </source>
</evidence>
<sequence length="70" mass="7664">MTGNTNANPIDKSQLDNAQSDVANEAMEGINRTDINQDNASTPISKGSDESLLDMLHEAKKLEDEDEDEE</sequence>
<reference evidence="2" key="1">
    <citation type="journal article" date="2020" name="Microbiol. Resour. Announc.">
        <title>Complete Genome Sequence of Moraxella osloensis Strain YV1, Isolated from an Australian Wastewater Treatment Plant.</title>
        <authorList>
            <person name="Batinovic S."/>
            <person name="Rice D.T.F."/>
            <person name="Seviour R.J."/>
            <person name="Petrovski S."/>
        </authorList>
    </citation>
    <scope>NUCLEOTIDE SEQUENCE</scope>
    <source>
        <strain evidence="2">YV1</strain>
    </source>
</reference>
<protein>
    <submittedName>
        <fullName evidence="2">Uncharacterized protein</fullName>
    </submittedName>
</protein>
<gene>
    <name evidence="2" type="ORF">GSF12_05925</name>
</gene>
<dbReference type="AlphaFoldDB" id="A0A6P1KC44"/>
<feature type="compositionally biased region" description="Polar residues" evidence="1">
    <location>
        <begin position="33"/>
        <end position="45"/>
    </location>
</feature>
<proteinExistence type="predicted"/>
<organism evidence="2">
    <name type="scientific">Faucicola osloensis</name>
    <name type="common">Moraxella osloensis</name>
    <dbReference type="NCBI Taxonomy" id="34062"/>
    <lineage>
        <taxon>Bacteria</taxon>
        <taxon>Pseudomonadati</taxon>
        <taxon>Pseudomonadota</taxon>
        <taxon>Gammaproteobacteria</taxon>
        <taxon>Moraxellales</taxon>
        <taxon>Moraxellaceae</taxon>
        <taxon>Faucicola</taxon>
    </lineage>
</organism>